<evidence type="ECO:0000313" key="3">
    <source>
        <dbReference type="EnsemblFungi" id="PTTG_31009-t43_1-p1"/>
    </source>
</evidence>
<dbReference type="OrthoDB" id="2507693at2759"/>
<feature type="region of interest" description="Disordered" evidence="1">
    <location>
        <begin position="98"/>
        <end position="179"/>
    </location>
</feature>
<evidence type="ECO:0000256" key="1">
    <source>
        <dbReference type="SAM" id="MobiDB-lite"/>
    </source>
</evidence>
<reference evidence="2" key="1">
    <citation type="submission" date="2009-11" db="EMBL/GenBank/DDBJ databases">
        <authorList>
            <consortium name="The Broad Institute Genome Sequencing Platform"/>
            <person name="Ward D."/>
            <person name="Feldgarden M."/>
            <person name="Earl A."/>
            <person name="Young S.K."/>
            <person name="Zeng Q."/>
            <person name="Koehrsen M."/>
            <person name="Alvarado L."/>
            <person name="Berlin A."/>
            <person name="Bochicchio J."/>
            <person name="Borenstein D."/>
            <person name="Chapman S.B."/>
            <person name="Chen Z."/>
            <person name="Engels R."/>
            <person name="Freedman E."/>
            <person name="Gellesch M."/>
            <person name="Goldberg J."/>
            <person name="Griggs A."/>
            <person name="Gujja S."/>
            <person name="Heilman E."/>
            <person name="Heiman D."/>
            <person name="Hepburn T."/>
            <person name="Howarth C."/>
            <person name="Jen D."/>
            <person name="Larson L."/>
            <person name="Lewis B."/>
            <person name="Mehta T."/>
            <person name="Park D."/>
            <person name="Pearson M."/>
            <person name="Roberts A."/>
            <person name="Saif S."/>
            <person name="Shea T."/>
            <person name="Shenoy N."/>
            <person name="Sisk P."/>
            <person name="Stolte C."/>
            <person name="Sykes S."/>
            <person name="Thomson T."/>
            <person name="Walk T."/>
            <person name="White J."/>
            <person name="Yandava C."/>
            <person name="Izard J."/>
            <person name="Baranova O.V."/>
            <person name="Blanton J.M."/>
            <person name="Tanner A.C."/>
            <person name="Dewhirst F.E."/>
            <person name="Haas B."/>
            <person name="Nusbaum C."/>
            <person name="Birren B."/>
        </authorList>
    </citation>
    <scope>NUCLEOTIDE SEQUENCE [LARGE SCALE GENOMIC DNA]</scope>
    <source>
        <strain evidence="2">1-1 BBBD Race 1</strain>
    </source>
</reference>
<feature type="non-terminal residue" evidence="2">
    <location>
        <position position="179"/>
    </location>
</feature>
<accession>A0A180FWI3</accession>
<dbReference type="EMBL" id="ADAS02010867">
    <property type="protein sequence ID" value="OAV84846.1"/>
    <property type="molecule type" value="Genomic_DNA"/>
</dbReference>
<proteinExistence type="predicted"/>
<evidence type="ECO:0000313" key="4">
    <source>
        <dbReference type="Proteomes" id="UP000005240"/>
    </source>
</evidence>
<reference evidence="3 4" key="3">
    <citation type="journal article" date="2017" name="G3 (Bethesda)">
        <title>Comparative analysis highlights variable genome content of wheat rusts and divergence of the mating loci.</title>
        <authorList>
            <person name="Cuomo C.A."/>
            <person name="Bakkeren G."/>
            <person name="Khalil H.B."/>
            <person name="Panwar V."/>
            <person name="Joly D."/>
            <person name="Linning R."/>
            <person name="Sakthikumar S."/>
            <person name="Song X."/>
            <person name="Adiconis X."/>
            <person name="Fan L."/>
            <person name="Goldberg J.M."/>
            <person name="Levin J.Z."/>
            <person name="Young S."/>
            <person name="Zeng Q."/>
            <person name="Anikster Y."/>
            <person name="Bruce M."/>
            <person name="Wang M."/>
            <person name="Yin C."/>
            <person name="McCallum B."/>
            <person name="Szabo L.J."/>
            <person name="Hulbert S."/>
            <person name="Chen X."/>
            <person name="Fellers J.P."/>
        </authorList>
    </citation>
    <scope>NUCLEOTIDE SEQUENCE</scope>
    <source>
        <strain evidence="4">Isolate 1-1 / race 1 (BBBD)</strain>
        <strain evidence="3">isolate 1-1 / race 1 (BBBD)</strain>
    </source>
</reference>
<dbReference type="Proteomes" id="UP000005240">
    <property type="component" value="Unassembled WGS sequence"/>
</dbReference>
<gene>
    <name evidence="2" type="ORF">PTTG_31009</name>
</gene>
<reference evidence="3" key="4">
    <citation type="submission" date="2025-05" db="UniProtKB">
        <authorList>
            <consortium name="EnsemblFungi"/>
        </authorList>
    </citation>
    <scope>IDENTIFICATION</scope>
    <source>
        <strain evidence="3">isolate 1-1 / race 1 (BBBD)</strain>
    </source>
</reference>
<sequence>MDLIPEDPELTGLVNLFNDQFDLFVRAREAQNWRSVRMILTQAVTTQDMIQEIAGREETIRICQEWIPRIELNELERTLYHQGNNYAPPAIAAPPFAEQSVPSYSAAPAPSAYDGDADPRASEFSTPNARGGVPGSYPSVQPRASATTAAYANPEPQPSAQRQYLGSTAAAATAASPTA</sequence>
<name>A0A180FWI3_PUCT1</name>
<organism evidence="2">
    <name type="scientific">Puccinia triticina (isolate 1-1 / race 1 (BBBD))</name>
    <name type="common">Brown leaf rust fungus</name>
    <dbReference type="NCBI Taxonomy" id="630390"/>
    <lineage>
        <taxon>Eukaryota</taxon>
        <taxon>Fungi</taxon>
        <taxon>Dikarya</taxon>
        <taxon>Basidiomycota</taxon>
        <taxon>Pucciniomycotina</taxon>
        <taxon>Pucciniomycetes</taxon>
        <taxon>Pucciniales</taxon>
        <taxon>Pucciniaceae</taxon>
        <taxon>Puccinia</taxon>
    </lineage>
</organism>
<dbReference type="EnsemblFungi" id="PTTG_31009-t43_1">
    <property type="protein sequence ID" value="PTTG_31009-t43_1-p1"/>
    <property type="gene ID" value="PTTG_31009"/>
</dbReference>
<evidence type="ECO:0000313" key="2">
    <source>
        <dbReference type="EMBL" id="OAV84846.1"/>
    </source>
</evidence>
<protein>
    <submittedName>
        <fullName evidence="2 3">Uncharacterized protein</fullName>
    </submittedName>
</protein>
<feature type="compositionally biased region" description="Low complexity" evidence="1">
    <location>
        <begin position="167"/>
        <end position="179"/>
    </location>
</feature>
<dbReference type="VEuPathDB" id="FungiDB:PTTG_31009"/>
<dbReference type="AlphaFoldDB" id="A0A180FWI3"/>
<feature type="compositionally biased region" description="Polar residues" evidence="1">
    <location>
        <begin position="138"/>
        <end position="150"/>
    </location>
</feature>
<feature type="compositionally biased region" description="Low complexity" evidence="1">
    <location>
        <begin position="98"/>
        <end position="114"/>
    </location>
</feature>
<reference evidence="2" key="2">
    <citation type="submission" date="2016-05" db="EMBL/GenBank/DDBJ databases">
        <title>Comparative analysis highlights variable genome content of wheat rusts and divergence of the mating loci.</title>
        <authorList>
            <person name="Cuomo C.A."/>
            <person name="Bakkeren G."/>
            <person name="Szabo L."/>
            <person name="Khalil H."/>
            <person name="Joly D."/>
            <person name="Goldberg J."/>
            <person name="Young S."/>
            <person name="Zeng Q."/>
            <person name="Fellers J."/>
        </authorList>
    </citation>
    <scope>NUCLEOTIDE SEQUENCE [LARGE SCALE GENOMIC DNA]</scope>
    <source>
        <strain evidence="2">1-1 BBBD Race 1</strain>
    </source>
</reference>
<keyword evidence="4" id="KW-1185">Reference proteome</keyword>